<evidence type="ECO:0000256" key="17">
    <source>
        <dbReference type="ARBA" id="ARBA00038805"/>
    </source>
</evidence>
<reference evidence="19" key="2">
    <citation type="submission" date="2020-08" db="EMBL/GenBank/DDBJ databases">
        <title>Plant Genome Project.</title>
        <authorList>
            <person name="Zhang R.-G."/>
        </authorList>
    </citation>
    <scope>NUCLEOTIDE SEQUENCE</scope>
    <source>
        <strain evidence="19">Huo1</strain>
        <tissue evidence="19">Leaf</tissue>
    </source>
</reference>
<keyword evidence="4" id="KW-0813">Transport</keyword>
<keyword evidence="20" id="KW-1185">Reference proteome</keyword>
<evidence type="ECO:0000256" key="13">
    <source>
        <dbReference type="ARBA" id="ARBA00023157"/>
    </source>
</evidence>
<feature type="repeat" description="PPR" evidence="18">
    <location>
        <begin position="251"/>
        <end position="285"/>
    </location>
</feature>
<evidence type="ECO:0000256" key="11">
    <source>
        <dbReference type="ARBA" id="ARBA00023078"/>
    </source>
</evidence>
<dbReference type="CDD" id="cd12151">
    <property type="entry name" value="F1-ATPase_gamma"/>
    <property type="match status" value="1"/>
</dbReference>
<evidence type="ECO:0000256" key="15">
    <source>
        <dbReference type="ARBA" id="ARBA00023310"/>
    </source>
</evidence>
<feature type="repeat" description="PPR" evidence="18">
    <location>
        <begin position="181"/>
        <end position="215"/>
    </location>
</feature>
<dbReference type="NCBIfam" id="NF004145">
    <property type="entry name" value="PRK05621.1-2"/>
    <property type="match status" value="1"/>
</dbReference>
<dbReference type="Gene3D" id="1.10.287.80">
    <property type="entry name" value="ATP synthase, gamma subunit, helix hairpin domain"/>
    <property type="match status" value="2"/>
</dbReference>
<dbReference type="AlphaFoldDB" id="A0A8X8WGS8"/>
<evidence type="ECO:0000256" key="8">
    <source>
        <dbReference type="ARBA" id="ARBA00022781"/>
    </source>
</evidence>
<organism evidence="19">
    <name type="scientific">Salvia splendens</name>
    <name type="common">Scarlet sage</name>
    <dbReference type="NCBI Taxonomy" id="180675"/>
    <lineage>
        <taxon>Eukaryota</taxon>
        <taxon>Viridiplantae</taxon>
        <taxon>Streptophyta</taxon>
        <taxon>Embryophyta</taxon>
        <taxon>Tracheophyta</taxon>
        <taxon>Spermatophyta</taxon>
        <taxon>Magnoliopsida</taxon>
        <taxon>eudicotyledons</taxon>
        <taxon>Gunneridae</taxon>
        <taxon>Pentapetalae</taxon>
        <taxon>asterids</taxon>
        <taxon>lamiids</taxon>
        <taxon>Lamiales</taxon>
        <taxon>Lamiaceae</taxon>
        <taxon>Nepetoideae</taxon>
        <taxon>Mentheae</taxon>
        <taxon>Salviinae</taxon>
        <taxon>Salvia</taxon>
        <taxon>Salvia subgen. Calosphace</taxon>
        <taxon>core Calosphace</taxon>
    </lineage>
</organism>
<evidence type="ECO:0000256" key="12">
    <source>
        <dbReference type="ARBA" id="ARBA00023136"/>
    </source>
</evidence>
<comment type="subcellular location">
    <subcellularLocation>
        <location evidence="2">Plastid</location>
        <location evidence="2">Chloroplast thylakoid membrane</location>
        <topology evidence="2">Peripheral membrane protein</topology>
    </subcellularLocation>
</comment>
<dbReference type="InterPro" id="IPR023632">
    <property type="entry name" value="ATP_synth_F1_gsu_CS"/>
</dbReference>
<keyword evidence="13" id="KW-1015">Disulfide bond</keyword>
<keyword evidence="14" id="KW-0139">CF(1)</keyword>
<sequence length="886" mass="98683">MKELMISKGYSPLEVLEALIHSSAGVSPSNAVFDALVRACTQIGATEDAYEIGDVAGFWEMYRKMVSYVYYESVNTYNLLIYALCKEGHLSKALSVFYRMIKAGFLPNIVGFNMLIDGACRADDLDVAQKVIKNIGKMSRGCVSANVVTYNSLVNGYCKQGNPEMAEDILDKMIEMGVKPNVRTYATVIDGYSRKGCLEEGYRLCNRMVENSMNPDTVIYTSFIHWLWMEGDISGVSLLLSNMMENRVDPDEVTHSMMINGLCRNGHVNEALKVQNWIIDMNLVEDAFSHSILMNYLCRSNDISGAEQLLCRMFVRGFLPDTVTYGAMIDGYCKASKMESAIEAYTDMVKVYKPNLVILNSILNGFCKEESMDISMSLLDEMMALNMFDTISFNTLLSSHCRTGRLKEAFDLFMSMRRTGFLVNTVRYNVMINCLCRFGLFDHAGQILSPMLHQGLTPDSVTYTTLLTNLGNKGSSEEVVKMHDYLLLHGVHVVRATYEASVRPVDDDSCPQFERGFSISMSSSNLTMPSLSKLSSRSFIAPFQLPSSNSSTPPCRSSSTQIQCSLRDLRDRIDSVKNTQKITEAMKLVAAAKVRRAQEAVVNARPFSETLVEVLYNINEQLLTDDIDIPLTKVRRVKKVALVVVTGDRGLCGGFNNAIIKKADLRIKELKALGLDYTVISVGKKGNSYFLRRPFIPVDKFLEGSNLPTAKEAQAIADDVFSLFVSEEVDKVELLYTKFVSLVKADPVIHTLLPLSPKGEICDVNGVCVDAAEDEFFRLTTKEGKLTVERDLVRTKTADFSPILQFEQDPVQILDALLPLYLNSQILRSLQESLASELAARMSAMSSASDNASELRKNLSRVYNRKRQAKITGEILEIVAGADALS</sequence>
<dbReference type="NCBIfam" id="TIGR00756">
    <property type="entry name" value="PPR"/>
    <property type="match status" value="8"/>
</dbReference>
<feature type="repeat" description="PPR" evidence="18">
    <location>
        <begin position="146"/>
        <end position="180"/>
    </location>
</feature>
<dbReference type="EMBL" id="PNBA02000017">
    <property type="protein sequence ID" value="KAG6394084.1"/>
    <property type="molecule type" value="Genomic_DNA"/>
</dbReference>
<feature type="repeat" description="PPR" evidence="18">
    <location>
        <begin position="389"/>
        <end position="423"/>
    </location>
</feature>
<gene>
    <name evidence="19" type="ORF">SASPL_144663</name>
</gene>
<keyword evidence="15" id="KW-0066">ATP synthesis</keyword>
<dbReference type="NCBIfam" id="TIGR01146">
    <property type="entry name" value="ATPsyn_F1gamma"/>
    <property type="match status" value="1"/>
</dbReference>
<evidence type="ECO:0000256" key="18">
    <source>
        <dbReference type="PROSITE-ProRule" id="PRU00708"/>
    </source>
</evidence>
<evidence type="ECO:0000256" key="6">
    <source>
        <dbReference type="ARBA" id="ARBA00022640"/>
    </source>
</evidence>
<dbReference type="PROSITE" id="PS00153">
    <property type="entry name" value="ATPASE_GAMMA"/>
    <property type="match status" value="1"/>
</dbReference>
<dbReference type="Pfam" id="PF12854">
    <property type="entry name" value="PPR_1"/>
    <property type="match status" value="2"/>
</dbReference>
<evidence type="ECO:0000313" key="20">
    <source>
        <dbReference type="Proteomes" id="UP000298416"/>
    </source>
</evidence>
<dbReference type="PROSITE" id="PS51375">
    <property type="entry name" value="PPR"/>
    <property type="match status" value="9"/>
</dbReference>
<dbReference type="Pfam" id="PF13041">
    <property type="entry name" value="PPR_2"/>
    <property type="match status" value="5"/>
</dbReference>
<evidence type="ECO:0000256" key="14">
    <source>
        <dbReference type="ARBA" id="ARBA00023196"/>
    </source>
</evidence>
<accession>A0A8X8WGS8</accession>
<dbReference type="PANTHER" id="PTHR11693">
    <property type="entry name" value="ATP SYNTHASE GAMMA CHAIN"/>
    <property type="match status" value="1"/>
</dbReference>
<evidence type="ECO:0000313" key="19">
    <source>
        <dbReference type="EMBL" id="KAG6394084.1"/>
    </source>
</evidence>
<dbReference type="PANTHER" id="PTHR11693:SF41">
    <property type="entry name" value="ATP SYNTHASE GAMMA CHAIN, CHLOROPLASTIC"/>
    <property type="match status" value="1"/>
</dbReference>
<dbReference type="FunFam" id="1.10.287.80:FF:000003">
    <property type="entry name" value="ATP synthase gamma chain, chloroplastic"/>
    <property type="match status" value="1"/>
</dbReference>
<keyword evidence="5" id="KW-0150">Chloroplast</keyword>
<evidence type="ECO:0000256" key="7">
    <source>
        <dbReference type="ARBA" id="ARBA00022737"/>
    </source>
</evidence>
<proteinExistence type="inferred from homology"/>
<dbReference type="PRINTS" id="PR00126">
    <property type="entry name" value="ATPASEGAMMA"/>
</dbReference>
<dbReference type="GO" id="GO:0030234">
    <property type="term" value="F:enzyme regulator activity"/>
    <property type="evidence" value="ECO:0007669"/>
    <property type="project" value="UniProtKB-ARBA"/>
</dbReference>
<evidence type="ECO:0000256" key="16">
    <source>
        <dbReference type="ARBA" id="ARBA00031066"/>
    </source>
</evidence>
<feature type="repeat" description="PPR" evidence="18">
    <location>
        <begin position="73"/>
        <end position="107"/>
    </location>
</feature>
<dbReference type="Pfam" id="PF00231">
    <property type="entry name" value="ATP-synt"/>
    <property type="match status" value="1"/>
</dbReference>
<keyword evidence="10" id="KW-0406">Ion transport</keyword>
<keyword evidence="12" id="KW-0472">Membrane</keyword>
<evidence type="ECO:0000256" key="5">
    <source>
        <dbReference type="ARBA" id="ARBA00022528"/>
    </source>
</evidence>
<comment type="caution">
    <text evidence="19">The sequence shown here is derived from an EMBL/GenBank/DDBJ whole genome shotgun (WGS) entry which is preliminary data.</text>
</comment>
<keyword evidence="11" id="KW-0793">Thylakoid</keyword>
<dbReference type="GO" id="GO:0009535">
    <property type="term" value="C:chloroplast thylakoid membrane"/>
    <property type="evidence" value="ECO:0007669"/>
    <property type="project" value="UniProtKB-SubCell"/>
</dbReference>
<evidence type="ECO:0000256" key="10">
    <source>
        <dbReference type="ARBA" id="ARBA00023065"/>
    </source>
</evidence>
<comment type="function">
    <text evidence="1">Produces ATP from ADP in the presence of a proton gradient across the membrane. The gamma chain is believed to be important in regulating ATPase activity and the flow of protons through the CF(0) complex.</text>
</comment>
<dbReference type="Gene3D" id="3.40.1380.10">
    <property type="match status" value="1"/>
</dbReference>
<dbReference type="GO" id="GO:0046933">
    <property type="term" value="F:proton-transporting ATP synthase activity, rotational mechanism"/>
    <property type="evidence" value="ECO:0007669"/>
    <property type="project" value="InterPro"/>
</dbReference>
<evidence type="ECO:0000256" key="3">
    <source>
        <dbReference type="ARBA" id="ARBA00007681"/>
    </source>
</evidence>
<feature type="repeat" description="PPR" evidence="18">
    <location>
        <begin position="424"/>
        <end position="458"/>
    </location>
</feature>
<reference evidence="19" key="1">
    <citation type="submission" date="2018-01" db="EMBL/GenBank/DDBJ databases">
        <authorList>
            <person name="Mao J.F."/>
        </authorList>
    </citation>
    <scope>NUCLEOTIDE SEQUENCE</scope>
    <source>
        <strain evidence="19">Huo1</strain>
        <tissue evidence="19">Leaf</tissue>
    </source>
</reference>
<dbReference type="HAMAP" id="MF_00815">
    <property type="entry name" value="ATP_synth_gamma_bact"/>
    <property type="match status" value="1"/>
</dbReference>
<name>A0A8X8WGS8_SALSN</name>
<dbReference type="GO" id="GO:0045259">
    <property type="term" value="C:proton-transporting ATP synthase complex"/>
    <property type="evidence" value="ECO:0007669"/>
    <property type="project" value="UniProtKB-KW"/>
</dbReference>
<feature type="repeat" description="PPR" evidence="18">
    <location>
        <begin position="286"/>
        <end position="320"/>
    </location>
</feature>
<keyword evidence="7" id="KW-0677">Repeat</keyword>
<dbReference type="Proteomes" id="UP000298416">
    <property type="component" value="Unassembled WGS sequence"/>
</dbReference>
<comment type="subunit">
    <text evidence="17">F-type ATPases have 2 components, CF(1) - the catalytic core - and CF(0) - the membrane proton channel. CF(1) has five subunits: alpha(3), beta(3), gamma(1), delta(1), epsilon(1). CF(0) has four main subunits: a, b, b' and c.</text>
</comment>
<feature type="repeat" description="PPR" evidence="18">
    <location>
        <begin position="321"/>
        <end position="351"/>
    </location>
</feature>
<dbReference type="FunFam" id="3.40.1380.10:FF:000004">
    <property type="entry name" value="ATP synthase gamma chain, chloroplastic"/>
    <property type="match status" value="1"/>
</dbReference>
<evidence type="ECO:0000256" key="1">
    <source>
        <dbReference type="ARBA" id="ARBA00003456"/>
    </source>
</evidence>
<dbReference type="Gene3D" id="1.25.40.10">
    <property type="entry name" value="Tetratricopeptide repeat domain"/>
    <property type="match status" value="4"/>
</dbReference>
<dbReference type="SUPFAM" id="SSF52943">
    <property type="entry name" value="ATP synthase (F1-ATPase), gamma subunit"/>
    <property type="match status" value="1"/>
</dbReference>
<dbReference type="FunFam" id="1.10.287.80:FF:000004">
    <property type="entry name" value="ATP synthase gamma chain, chloroplastic"/>
    <property type="match status" value="1"/>
</dbReference>
<dbReference type="InterPro" id="IPR000131">
    <property type="entry name" value="ATP_synth_F1_gsu"/>
</dbReference>
<dbReference type="InterPro" id="IPR035968">
    <property type="entry name" value="ATP_synth_F1_ATPase_gsu"/>
</dbReference>
<keyword evidence="6" id="KW-0934">Plastid</keyword>
<protein>
    <recommendedName>
        <fullName evidence="16">F-ATPase gamma subunit</fullName>
    </recommendedName>
</protein>
<evidence type="ECO:0000256" key="2">
    <source>
        <dbReference type="ARBA" id="ARBA00004525"/>
    </source>
</evidence>
<dbReference type="InterPro" id="IPR011990">
    <property type="entry name" value="TPR-like_helical_dom_sf"/>
</dbReference>
<dbReference type="InterPro" id="IPR002885">
    <property type="entry name" value="PPR_rpt"/>
</dbReference>
<feature type="repeat" description="PPR" evidence="18">
    <location>
        <begin position="459"/>
        <end position="493"/>
    </location>
</feature>
<evidence type="ECO:0000256" key="4">
    <source>
        <dbReference type="ARBA" id="ARBA00022448"/>
    </source>
</evidence>
<keyword evidence="8" id="KW-0375">Hydrogen ion transport</keyword>
<comment type="similarity">
    <text evidence="3">Belongs to the ATPase gamma chain family.</text>
</comment>
<evidence type="ECO:0000256" key="9">
    <source>
        <dbReference type="ARBA" id="ARBA00022946"/>
    </source>
</evidence>
<keyword evidence="9" id="KW-0809">Transit peptide</keyword>